<gene>
    <name evidence="1" type="ORF">Ciccas_011490</name>
</gene>
<dbReference type="AlphaFoldDB" id="A0ABD2PRY3"/>
<evidence type="ECO:0000313" key="2">
    <source>
        <dbReference type="Proteomes" id="UP001626550"/>
    </source>
</evidence>
<feature type="non-terminal residue" evidence="1">
    <location>
        <position position="1"/>
    </location>
</feature>
<protein>
    <submittedName>
        <fullName evidence="1">Uncharacterized protein</fullName>
    </submittedName>
</protein>
<evidence type="ECO:0000313" key="1">
    <source>
        <dbReference type="EMBL" id="KAL3309955.1"/>
    </source>
</evidence>
<keyword evidence="2" id="KW-1185">Reference proteome</keyword>
<organism evidence="1 2">
    <name type="scientific">Cichlidogyrus casuarinus</name>
    <dbReference type="NCBI Taxonomy" id="1844966"/>
    <lineage>
        <taxon>Eukaryota</taxon>
        <taxon>Metazoa</taxon>
        <taxon>Spiralia</taxon>
        <taxon>Lophotrochozoa</taxon>
        <taxon>Platyhelminthes</taxon>
        <taxon>Monogenea</taxon>
        <taxon>Monopisthocotylea</taxon>
        <taxon>Dactylogyridea</taxon>
        <taxon>Ancyrocephalidae</taxon>
        <taxon>Cichlidogyrus</taxon>
    </lineage>
</organism>
<accession>A0ABD2PRY3</accession>
<reference evidence="1 2" key="1">
    <citation type="submission" date="2024-11" db="EMBL/GenBank/DDBJ databases">
        <title>Adaptive evolution of stress response genes in parasites aligns with host niche diversity.</title>
        <authorList>
            <person name="Hahn C."/>
            <person name="Resl P."/>
        </authorList>
    </citation>
    <scope>NUCLEOTIDE SEQUENCE [LARGE SCALE GENOMIC DNA]</scope>
    <source>
        <strain evidence="1">EGGRZ-B1_66</strain>
        <tissue evidence="1">Body</tissue>
    </source>
</reference>
<name>A0ABD2PRY3_9PLAT</name>
<dbReference type="EMBL" id="JBJKFK010003392">
    <property type="protein sequence ID" value="KAL3309955.1"/>
    <property type="molecule type" value="Genomic_DNA"/>
</dbReference>
<dbReference type="Proteomes" id="UP001626550">
    <property type="component" value="Unassembled WGS sequence"/>
</dbReference>
<sequence>SPKDSDNELIEKIFKRIPISGRRPQQYLAEIRRCLGDPQNDLKMLRNYFVFAFGKTVAMQYCSRIESGSVDKIAKDLEDNWQFYAGIVNTQDSAVEMHIFEQAA</sequence>
<comment type="caution">
    <text evidence="1">The sequence shown here is derived from an EMBL/GenBank/DDBJ whole genome shotgun (WGS) entry which is preliminary data.</text>
</comment>
<proteinExistence type="predicted"/>